<evidence type="ECO:0000256" key="4">
    <source>
        <dbReference type="ARBA" id="ARBA00022801"/>
    </source>
</evidence>
<comment type="caution">
    <text evidence="7">The sequence shown here is derived from an EMBL/GenBank/DDBJ whole genome shotgun (WGS) entry which is preliminary data.</text>
</comment>
<dbReference type="EC" id="3.4.16.-" evidence="6"/>
<keyword evidence="5" id="KW-0325">Glycoprotein</keyword>
<evidence type="ECO:0000256" key="2">
    <source>
        <dbReference type="ARBA" id="ARBA00022645"/>
    </source>
</evidence>
<comment type="similarity">
    <text evidence="1 6">Belongs to the peptidase S10 family.</text>
</comment>
<organism evidence="7 8">
    <name type="scientific">Bondarzewia mesenterica</name>
    <dbReference type="NCBI Taxonomy" id="1095465"/>
    <lineage>
        <taxon>Eukaryota</taxon>
        <taxon>Fungi</taxon>
        <taxon>Dikarya</taxon>
        <taxon>Basidiomycota</taxon>
        <taxon>Agaricomycotina</taxon>
        <taxon>Agaricomycetes</taxon>
        <taxon>Russulales</taxon>
        <taxon>Bondarzewiaceae</taxon>
        <taxon>Bondarzewia</taxon>
    </lineage>
</organism>
<evidence type="ECO:0000256" key="5">
    <source>
        <dbReference type="ARBA" id="ARBA00023180"/>
    </source>
</evidence>
<evidence type="ECO:0000256" key="3">
    <source>
        <dbReference type="ARBA" id="ARBA00022670"/>
    </source>
</evidence>
<evidence type="ECO:0000256" key="6">
    <source>
        <dbReference type="RuleBase" id="RU361156"/>
    </source>
</evidence>
<dbReference type="PRINTS" id="PR00724">
    <property type="entry name" value="CRBOXYPTASEC"/>
</dbReference>
<dbReference type="InterPro" id="IPR001563">
    <property type="entry name" value="Peptidase_S10"/>
</dbReference>
<dbReference type="PANTHER" id="PTHR11802:SF479">
    <property type="entry name" value="CARBOXYPEPTIDASE"/>
    <property type="match status" value="1"/>
</dbReference>
<dbReference type="GO" id="GO:0004185">
    <property type="term" value="F:serine-type carboxypeptidase activity"/>
    <property type="evidence" value="ECO:0007669"/>
    <property type="project" value="UniProtKB-UniRule"/>
</dbReference>
<evidence type="ECO:0000313" key="7">
    <source>
        <dbReference type="EMBL" id="THH16806.1"/>
    </source>
</evidence>
<dbReference type="InterPro" id="IPR018202">
    <property type="entry name" value="Ser_caboxypep_ser_AS"/>
</dbReference>
<dbReference type="Pfam" id="PF00450">
    <property type="entry name" value="Peptidase_S10"/>
    <property type="match status" value="1"/>
</dbReference>
<keyword evidence="8" id="KW-1185">Reference proteome</keyword>
<sequence>MRLTFWLAALLPILPYALATNPVQRLRSTRPRVFADSQQRREAIEKRNTNFFTPAFSNPKAATFHVNSSTLPLITFPLQDSWAGRLPITNAMNEERQLFFWYWPSSKSTESDTLTIWLNGGPGCSSLGGFLQENGPISFQPGMTAPQANPYAWTNASDVVWIEQPVGTGFTLGTPDIHNESELSDEFYGFLQQFYTVFPELAAKKLFITGESYAGFYIPYIATRIVDASAAEKAALHLDLQGLLINDGVYSSFITSEEAPTANFSTHFQSVLGFSNSQITSLQRSSRTCGYETMLRQTQYPPKGKIDLPNGNRDSVSSKCDLFDTFLNLGKCSIISIPASTSTASPTCVPHRKTPCPDTIPLTSPFVYQQQRSDVQTALHVPGFGTWVDCSDINVFVNGNDDSAYTETLFPHLLATLPRGVTLWHGLVDAILFNLGDRITIQNMTWGGVQGFRAPPSTPLIVGGAQKGIFHSERKLTYIEVDNAGHMIETDQPQTALHVFQSILGQTTL</sequence>
<feature type="chain" id="PRO_5020939196" description="Carboxypeptidase" evidence="6">
    <location>
        <begin position="20"/>
        <end position="509"/>
    </location>
</feature>
<gene>
    <name evidence="7" type="ORF">EW146_g3885</name>
</gene>
<dbReference type="InterPro" id="IPR029058">
    <property type="entry name" value="AB_hydrolase_fold"/>
</dbReference>
<keyword evidence="2 6" id="KW-0121">Carboxypeptidase</keyword>
<dbReference type="OrthoDB" id="443318at2759"/>
<proteinExistence type="inferred from homology"/>
<dbReference type="GO" id="GO:0006508">
    <property type="term" value="P:proteolysis"/>
    <property type="evidence" value="ECO:0007669"/>
    <property type="project" value="UniProtKB-KW"/>
</dbReference>
<dbReference type="SUPFAM" id="SSF53474">
    <property type="entry name" value="alpha/beta-Hydrolases"/>
    <property type="match status" value="1"/>
</dbReference>
<reference evidence="7 8" key="1">
    <citation type="submission" date="2019-02" db="EMBL/GenBank/DDBJ databases">
        <title>Genome sequencing of the rare red list fungi Bondarzewia mesenterica.</title>
        <authorList>
            <person name="Buettner E."/>
            <person name="Kellner H."/>
        </authorList>
    </citation>
    <scope>NUCLEOTIDE SEQUENCE [LARGE SCALE GENOMIC DNA]</scope>
    <source>
        <strain evidence="7 8">DSM 108281</strain>
    </source>
</reference>
<evidence type="ECO:0000256" key="1">
    <source>
        <dbReference type="ARBA" id="ARBA00009431"/>
    </source>
</evidence>
<dbReference type="PANTHER" id="PTHR11802">
    <property type="entry name" value="SERINE PROTEASE FAMILY S10 SERINE CARBOXYPEPTIDASE"/>
    <property type="match status" value="1"/>
</dbReference>
<feature type="signal peptide" evidence="6">
    <location>
        <begin position="1"/>
        <end position="19"/>
    </location>
</feature>
<protein>
    <recommendedName>
        <fullName evidence="6">Carboxypeptidase</fullName>
        <ecNumber evidence="6">3.4.16.-</ecNumber>
    </recommendedName>
</protein>
<dbReference type="Gene3D" id="3.40.50.1820">
    <property type="entry name" value="alpha/beta hydrolase"/>
    <property type="match status" value="1"/>
</dbReference>
<name>A0A4S4LW61_9AGAM</name>
<dbReference type="Proteomes" id="UP000310158">
    <property type="component" value="Unassembled WGS sequence"/>
</dbReference>
<dbReference type="EMBL" id="SGPL01000141">
    <property type="protein sequence ID" value="THH16806.1"/>
    <property type="molecule type" value="Genomic_DNA"/>
</dbReference>
<keyword evidence="4 6" id="KW-0378">Hydrolase</keyword>
<evidence type="ECO:0000313" key="8">
    <source>
        <dbReference type="Proteomes" id="UP000310158"/>
    </source>
</evidence>
<keyword evidence="6" id="KW-0732">Signal</keyword>
<keyword evidence="3 6" id="KW-0645">Protease</keyword>
<dbReference type="PROSITE" id="PS00131">
    <property type="entry name" value="CARBOXYPEPT_SER_SER"/>
    <property type="match status" value="1"/>
</dbReference>
<accession>A0A4S4LW61</accession>
<dbReference type="AlphaFoldDB" id="A0A4S4LW61"/>